<keyword evidence="6 13" id="KW-0812">Transmembrane</keyword>
<keyword evidence="11" id="KW-0482">Metalloprotease</keyword>
<reference evidence="15" key="1">
    <citation type="submission" date="2021-03" db="EMBL/GenBank/DDBJ databases">
        <title>Alkalibacter marinus sp. nov., isolated from tidal flat sediment.</title>
        <authorList>
            <person name="Namirimu T."/>
            <person name="Yang J.-A."/>
            <person name="Yang S.-H."/>
            <person name="Kim Y.-J."/>
            <person name="Kwon K.K."/>
        </authorList>
    </citation>
    <scope>NUCLEOTIDE SEQUENCE</scope>
    <source>
        <strain evidence="15">ES005</strain>
    </source>
</reference>
<dbReference type="Proteomes" id="UP000663499">
    <property type="component" value="Chromosome"/>
</dbReference>
<dbReference type="PANTHER" id="PTHR35864">
    <property type="entry name" value="ZINC METALLOPROTEASE MJ0611-RELATED"/>
    <property type="match status" value="1"/>
</dbReference>
<dbReference type="PANTHER" id="PTHR35864:SF1">
    <property type="entry name" value="ZINC METALLOPROTEASE YWHC-RELATED"/>
    <property type="match status" value="1"/>
</dbReference>
<organism evidence="15 16">
    <name type="scientific">Alkalibacter rhizosphaerae</name>
    <dbReference type="NCBI Taxonomy" id="2815577"/>
    <lineage>
        <taxon>Bacteria</taxon>
        <taxon>Bacillati</taxon>
        <taxon>Bacillota</taxon>
        <taxon>Clostridia</taxon>
        <taxon>Eubacteriales</taxon>
        <taxon>Eubacteriaceae</taxon>
        <taxon>Alkalibacter</taxon>
    </lineage>
</organism>
<comment type="similarity">
    <text evidence="3">Belongs to the peptidase M50B family.</text>
</comment>
<accession>A0A974XFI3</accession>
<feature type="transmembrane region" description="Helical" evidence="13">
    <location>
        <begin position="116"/>
        <end position="137"/>
    </location>
</feature>
<keyword evidence="16" id="KW-1185">Reference proteome</keyword>
<evidence type="ECO:0000256" key="12">
    <source>
        <dbReference type="ARBA" id="ARBA00023136"/>
    </source>
</evidence>
<evidence type="ECO:0000256" key="9">
    <source>
        <dbReference type="ARBA" id="ARBA00022833"/>
    </source>
</evidence>
<dbReference type="GO" id="GO:0005886">
    <property type="term" value="C:plasma membrane"/>
    <property type="evidence" value="ECO:0007669"/>
    <property type="project" value="UniProtKB-SubCell"/>
</dbReference>
<protein>
    <submittedName>
        <fullName evidence="15">Site-2 protease family protein</fullName>
    </submittedName>
</protein>
<keyword evidence="7" id="KW-0479">Metal-binding</keyword>
<evidence type="ECO:0000259" key="14">
    <source>
        <dbReference type="Pfam" id="PF02163"/>
    </source>
</evidence>
<evidence type="ECO:0000256" key="11">
    <source>
        <dbReference type="ARBA" id="ARBA00023049"/>
    </source>
</evidence>
<feature type="domain" description="Peptidase M50" evidence="14">
    <location>
        <begin position="117"/>
        <end position="174"/>
    </location>
</feature>
<dbReference type="GO" id="GO:0046872">
    <property type="term" value="F:metal ion binding"/>
    <property type="evidence" value="ECO:0007669"/>
    <property type="project" value="UniProtKB-KW"/>
</dbReference>
<evidence type="ECO:0000256" key="6">
    <source>
        <dbReference type="ARBA" id="ARBA00022692"/>
    </source>
</evidence>
<comment type="subcellular location">
    <subcellularLocation>
        <location evidence="2">Cell membrane</location>
        <topology evidence="2">Multi-pass membrane protein</topology>
    </subcellularLocation>
</comment>
<evidence type="ECO:0000256" key="7">
    <source>
        <dbReference type="ARBA" id="ARBA00022723"/>
    </source>
</evidence>
<keyword evidence="10 13" id="KW-1133">Transmembrane helix</keyword>
<evidence type="ECO:0000256" key="4">
    <source>
        <dbReference type="ARBA" id="ARBA00022475"/>
    </source>
</evidence>
<dbReference type="RefSeq" id="WP_207300250.1">
    <property type="nucleotide sequence ID" value="NZ_CP071444.1"/>
</dbReference>
<evidence type="ECO:0000256" key="10">
    <source>
        <dbReference type="ARBA" id="ARBA00022989"/>
    </source>
</evidence>
<proteinExistence type="inferred from homology"/>
<evidence type="ECO:0000256" key="13">
    <source>
        <dbReference type="SAM" id="Phobius"/>
    </source>
</evidence>
<evidence type="ECO:0000256" key="1">
    <source>
        <dbReference type="ARBA" id="ARBA00001947"/>
    </source>
</evidence>
<sequence length="203" mass="22570">MTDLLANVRQIAVVLPALLISITFHELAHGYTAYLLGDPTAKQMGRLTLNPIKHMDPTGLIMLFLFRFGWAKPVPFNPNYFKNRKMGTLAVAVAGPASNLIIATASMFSFMLAPEALAGFFGTLVQFNILFAVFNLLPIPPLDGSKIIASLLPLHLETIFWKYERYGYMLLLVLAVSGIIGKLITPIYGFILQGLLRFVYLFF</sequence>
<evidence type="ECO:0000313" key="15">
    <source>
        <dbReference type="EMBL" id="QSX08909.1"/>
    </source>
</evidence>
<keyword evidence="12 13" id="KW-0472">Membrane</keyword>
<gene>
    <name evidence="15" type="ORF">J0B03_02185</name>
</gene>
<name>A0A974XFI3_9FIRM</name>
<feature type="transmembrane region" description="Helical" evidence="13">
    <location>
        <begin position="57"/>
        <end position="74"/>
    </location>
</feature>
<dbReference type="KEGG" id="alka:J0B03_02185"/>
<dbReference type="Pfam" id="PF02163">
    <property type="entry name" value="Peptidase_M50"/>
    <property type="match status" value="1"/>
</dbReference>
<keyword evidence="4" id="KW-1003">Cell membrane</keyword>
<evidence type="ECO:0000256" key="8">
    <source>
        <dbReference type="ARBA" id="ARBA00022801"/>
    </source>
</evidence>
<evidence type="ECO:0000256" key="3">
    <source>
        <dbReference type="ARBA" id="ARBA00007931"/>
    </source>
</evidence>
<keyword evidence="5 15" id="KW-0645">Protease</keyword>
<dbReference type="AlphaFoldDB" id="A0A974XFI3"/>
<feature type="transmembrane region" description="Helical" evidence="13">
    <location>
        <begin position="168"/>
        <end position="191"/>
    </location>
</feature>
<dbReference type="InterPro" id="IPR044537">
    <property type="entry name" value="Rip2-like"/>
</dbReference>
<evidence type="ECO:0000256" key="5">
    <source>
        <dbReference type="ARBA" id="ARBA00022670"/>
    </source>
</evidence>
<dbReference type="InterPro" id="IPR008915">
    <property type="entry name" value="Peptidase_M50"/>
</dbReference>
<evidence type="ECO:0000313" key="16">
    <source>
        <dbReference type="Proteomes" id="UP000663499"/>
    </source>
</evidence>
<dbReference type="InterPro" id="IPR052348">
    <property type="entry name" value="Metallopeptidase_M50B"/>
</dbReference>
<keyword evidence="8" id="KW-0378">Hydrolase</keyword>
<keyword evidence="9" id="KW-0862">Zinc</keyword>
<dbReference type="CDD" id="cd06158">
    <property type="entry name" value="S2P-M50_like_1"/>
    <property type="match status" value="1"/>
</dbReference>
<dbReference type="GO" id="GO:0006508">
    <property type="term" value="P:proteolysis"/>
    <property type="evidence" value="ECO:0007669"/>
    <property type="project" value="UniProtKB-KW"/>
</dbReference>
<dbReference type="EMBL" id="CP071444">
    <property type="protein sequence ID" value="QSX08909.1"/>
    <property type="molecule type" value="Genomic_DNA"/>
</dbReference>
<feature type="transmembrane region" description="Helical" evidence="13">
    <location>
        <begin position="86"/>
        <end position="110"/>
    </location>
</feature>
<feature type="transmembrane region" description="Helical" evidence="13">
    <location>
        <begin position="12"/>
        <end position="37"/>
    </location>
</feature>
<evidence type="ECO:0000256" key="2">
    <source>
        <dbReference type="ARBA" id="ARBA00004651"/>
    </source>
</evidence>
<comment type="cofactor">
    <cofactor evidence="1">
        <name>Zn(2+)</name>
        <dbReference type="ChEBI" id="CHEBI:29105"/>
    </cofactor>
</comment>
<dbReference type="GO" id="GO:0008237">
    <property type="term" value="F:metallopeptidase activity"/>
    <property type="evidence" value="ECO:0007669"/>
    <property type="project" value="UniProtKB-KW"/>
</dbReference>